<dbReference type="InterPro" id="IPR001296">
    <property type="entry name" value="Glyco_trans_1"/>
</dbReference>
<keyword evidence="2" id="KW-0808">Transferase</keyword>
<keyword evidence="2" id="KW-0328">Glycosyltransferase</keyword>
<sequence length="416" mass="47786">MEKLKVLVNAYACSPDRGSEPGMAWNWCIHLAEYCDLYIITEGESQEKIEAALPDLPQRENLHFYYNPVPEKVREMCRNQGDWRFYAYYKNWQKETLKIARQIIAEHKIDVLHQLNMIGFREPGYLWKIEGIPFVWGPIGGLKQFPVAYLQGAGIKMRLFNRLKNLINKFQIKYDVRVNKALKRANLLISSIPDSYRAIKKYKQMESVLIPETGCFITDNVPTERFYNKDFNVMWVGKFDFRKQLPLALKALAAADNKQIILNVYGQGDELQERDAKHLATNLGISGQVVWHGNKPHAIVQQAMREAQLFFFTSVSEDTSTVILEAISNRLPVLCFDACGFGAVIDETVGRKIPLTNPDKSAIDFAEQLNVLFGDRELLEELSLNCKSLQQKFSWDEKAKRVADLYQKVLSDFVSG</sequence>
<dbReference type="GO" id="GO:0102710">
    <property type="term" value="F:D-inositol-3-phosphate glycosyltransferase activity"/>
    <property type="evidence" value="ECO:0007669"/>
    <property type="project" value="UniProtKB-EC"/>
</dbReference>
<dbReference type="Pfam" id="PF00534">
    <property type="entry name" value="Glycos_transf_1"/>
    <property type="match status" value="1"/>
</dbReference>
<proteinExistence type="predicted"/>
<dbReference type="AlphaFoldDB" id="A0A644Y3Y3"/>
<comment type="caution">
    <text evidence="2">The sequence shown here is derived from an EMBL/GenBank/DDBJ whole genome shotgun (WGS) entry which is preliminary data.</text>
</comment>
<dbReference type="Gene3D" id="3.40.50.2000">
    <property type="entry name" value="Glycogen Phosphorylase B"/>
    <property type="match status" value="2"/>
</dbReference>
<accession>A0A644Y3Y3</accession>
<feature type="domain" description="Glycosyl transferase family 1" evidence="1">
    <location>
        <begin position="224"/>
        <end position="383"/>
    </location>
</feature>
<dbReference type="CDD" id="cd03801">
    <property type="entry name" value="GT4_PimA-like"/>
    <property type="match status" value="1"/>
</dbReference>
<dbReference type="EMBL" id="VSSQ01003902">
    <property type="protein sequence ID" value="MPM22867.1"/>
    <property type="molecule type" value="Genomic_DNA"/>
</dbReference>
<dbReference type="EC" id="2.4.1.250" evidence="2"/>
<name>A0A644Y3Y3_9ZZZZ</name>
<dbReference type="PANTHER" id="PTHR12526">
    <property type="entry name" value="GLYCOSYLTRANSFERASE"/>
    <property type="match status" value="1"/>
</dbReference>
<evidence type="ECO:0000259" key="1">
    <source>
        <dbReference type="Pfam" id="PF00534"/>
    </source>
</evidence>
<reference evidence="2" key="1">
    <citation type="submission" date="2019-08" db="EMBL/GenBank/DDBJ databases">
        <authorList>
            <person name="Kucharzyk K."/>
            <person name="Murdoch R.W."/>
            <person name="Higgins S."/>
            <person name="Loffler F."/>
        </authorList>
    </citation>
    <scope>NUCLEOTIDE SEQUENCE</scope>
</reference>
<evidence type="ECO:0000313" key="2">
    <source>
        <dbReference type="EMBL" id="MPM22867.1"/>
    </source>
</evidence>
<organism evidence="2">
    <name type="scientific">bioreactor metagenome</name>
    <dbReference type="NCBI Taxonomy" id="1076179"/>
    <lineage>
        <taxon>unclassified sequences</taxon>
        <taxon>metagenomes</taxon>
        <taxon>ecological metagenomes</taxon>
    </lineage>
</organism>
<dbReference type="PANTHER" id="PTHR12526:SF637">
    <property type="entry name" value="GLYCOSYLTRANSFERASE EPSF-RELATED"/>
    <property type="match status" value="1"/>
</dbReference>
<dbReference type="SUPFAM" id="SSF53756">
    <property type="entry name" value="UDP-Glycosyltransferase/glycogen phosphorylase"/>
    <property type="match status" value="1"/>
</dbReference>
<protein>
    <submittedName>
        <fullName evidence="2">D-inositol-3-phosphate glycosyltransferase</fullName>
        <ecNumber evidence="2">2.4.1.250</ecNumber>
    </submittedName>
</protein>
<gene>
    <name evidence="2" type="primary">mshA_58</name>
    <name evidence="2" type="ORF">SDC9_69326</name>
</gene>